<dbReference type="PANTHER" id="PTHR43483:SF3">
    <property type="entry name" value="MEMBRANE TRANSPORTER PROTEIN HI_0806-RELATED"/>
    <property type="match status" value="1"/>
</dbReference>
<evidence type="ECO:0000256" key="3">
    <source>
        <dbReference type="ARBA" id="ARBA00022989"/>
    </source>
</evidence>
<gene>
    <name evidence="6" type="ORF">GWI72_12415</name>
</gene>
<evidence type="ECO:0000256" key="1">
    <source>
        <dbReference type="ARBA" id="ARBA00004141"/>
    </source>
</evidence>
<feature type="transmembrane region" description="Helical" evidence="5">
    <location>
        <begin position="153"/>
        <end position="179"/>
    </location>
</feature>
<dbReference type="EMBL" id="JAABLQ010000001">
    <property type="protein sequence ID" value="NBN79073.1"/>
    <property type="molecule type" value="Genomic_DNA"/>
</dbReference>
<protein>
    <recommendedName>
        <fullName evidence="5">Probable membrane transporter protein</fullName>
    </recommendedName>
</protein>
<dbReference type="PANTHER" id="PTHR43483">
    <property type="entry name" value="MEMBRANE TRANSPORTER PROTEIN HI_0806-RELATED"/>
    <property type="match status" value="1"/>
</dbReference>
<sequence length="275" mass="28076">MDDLSLATVAILAGSLLATGFITGIIAGLLGVGGGIVIVPVFYYVLPLIGVSDSVAMHLAVGTSLATIIVTGASSARAHQKRGSVDTALLKRWWLPITVGVIAGGVTAGNVSGGMLTLIFGTVALIVALNMVLRKEGSGLADSLPGAPLRELLGFIIGGISVMMGIGGGTLGVPILTLFSYPIRQAVGTASAIGLIIAVPGTLLAMFYGWGNPDLPPLSLGYVNLVAFLLIVPTSVYSAPIGAKLAHTLPPAKLRLVFAAFLFFTGARMIWDVLT</sequence>
<keyword evidence="4 5" id="KW-0472">Membrane</keyword>
<keyword evidence="7" id="KW-1185">Reference proteome</keyword>
<feature type="transmembrane region" description="Helical" evidence="5">
    <location>
        <begin position="254"/>
        <end position="271"/>
    </location>
</feature>
<accession>A0A7X5F3G5</accession>
<feature type="transmembrane region" description="Helical" evidence="5">
    <location>
        <begin position="186"/>
        <end position="210"/>
    </location>
</feature>
<keyword evidence="5" id="KW-1003">Cell membrane</keyword>
<dbReference type="RefSeq" id="WP_161676508.1">
    <property type="nucleotide sequence ID" value="NZ_JAABLP010000003.1"/>
</dbReference>
<reference evidence="7" key="1">
    <citation type="submission" date="2020-01" db="EMBL/GenBank/DDBJ databases">
        <authorList>
            <person name="Fang Y."/>
            <person name="Sun R."/>
            <person name="Nie L."/>
            <person name="He J."/>
            <person name="Hao L."/>
            <person name="Wang L."/>
            <person name="Su S."/>
            <person name="Lv E."/>
            <person name="Zhang Z."/>
            <person name="Xie R."/>
            <person name="Liu H."/>
        </authorList>
    </citation>
    <scope>NUCLEOTIDE SEQUENCE [LARGE SCALE GENOMIC DNA]</scope>
    <source>
        <strain evidence="7">XCT-53</strain>
    </source>
</reference>
<dbReference type="InterPro" id="IPR002781">
    <property type="entry name" value="TM_pro_TauE-like"/>
</dbReference>
<dbReference type="Pfam" id="PF01925">
    <property type="entry name" value="TauE"/>
    <property type="match status" value="1"/>
</dbReference>
<evidence type="ECO:0000256" key="2">
    <source>
        <dbReference type="ARBA" id="ARBA00022692"/>
    </source>
</evidence>
<evidence type="ECO:0000256" key="5">
    <source>
        <dbReference type="RuleBase" id="RU363041"/>
    </source>
</evidence>
<feature type="transmembrane region" description="Helical" evidence="5">
    <location>
        <begin position="222"/>
        <end position="242"/>
    </location>
</feature>
<evidence type="ECO:0000313" key="6">
    <source>
        <dbReference type="EMBL" id="NBN79073.1"/>
    </source>
</evidence>
<comment type="similarity">
    <text evidence="5">Belongs to the 4-toluene sulfonate uptake permease (TSUP) (TC 2.A.102) family.</text>
</comment>
<comment type="caution">
    <text evidence="6">The sequence shown here is derived from an EMBL/GenBank/DDBJ whole genome shotgun (WGS) entry which is preliminary data.</text>
</comment>
<feature type="transmembrane region" description="Helical" evidence="5">
    <location>
        <begin position="116"/>
        <end position="133"/>
    </location>
</feature>
<evidence type="ECO:0000313" key="7">
    <source>
        <dbReference type="Proteomes" id="UP000586722"/>
    </source>
</evidence>
<keyword evidence="2 5" id="KW-0812">Transmembrane</keyword>
<name>A0A7X5F3G5_9HYPH</name>
<dbReference type="GO" id="GO:0005886">
    <property type="term" value="C:plasma membrane"/>
    <property type="evidence" value="ECO:0007669"/>
    <property type="project" value="UniProtKB-SubCell"/>
</dbReference>
<comment type="subcellular location">
    <subcellularLocation>
        <location evidence="5">Cell membrane</location>
        <topology evidence="5">Multi-pass membrane protein</topology>
    </subcellularLocation>
    <subcellularLocation>
        <location evidence="1">Membrane</location>
        <topology evidence="1">Multi-pass membrane protein</topology>
    </subcellularLocation>
</comment>
<organism evidence="6 7">
    <name type="scientific">Pannonibacter tanglangensis</name>
    <dbReference type="NCBI Taxonomy" id="2750084"/>
    <lineage>
        <taxon>Bacteria</taxon>
        <taxon>Pseudomonadati</taxon>
        <taxon>Pseudomonadota</taxon>
        <taxon>Alphaproteobacteria</taxon>
        <taxon>Hyphomicrobiales</taxon>
        <taxon>Stappiaceae</taxon>
        <taxon>Pannonibacter</taxon>
    </lineage>
</organism>
<feature type="transmembrane region" description="Helical" evidence="5">
    <location>
        <begin position="55"/>
        <end position="73"/>
    </location>
</feature>
<feature type="transmembrane region" description="Helical" evidence="5">
    <location>
        <begin position="28"/>
        <end position="46"/>
    </location>
</feature>
<proteinExistence type="inferred from homology"/>
<keyword evidence="3 5" id="KW-1133">Transmembrane helix</keyword>
<dbReference type="AlphaFoldDB" id="A0A7X5F3G5"/>
<evidence type="ECO:0000256" key="4">
    <source>
        <dbReference type="ARBA" id="ARBA00023136"/>
    </source>
</evidence>
<dbReference type="Proteomes" id="UP000586722">
    <property type="component" value="Unassembled WGS sequence"/>
</dbReference>